<dbReference type="PANTHER" id="PTHR43080">
    <property type="entry name" value="CBS DOMAIN-CONTAINING PROTEIN CBSX3, MITOCHONDRIAL"/>
    <property type="match status" value="1"/>
</dbReference>
<evidence type="ECO:0000256" key="1">
    <source>
        <dbReference type="ARBA" id="ARBA00022737"/>
    </source>
</evidence>
<dbReference type="Pfam" id="PF00571">
    <property type="entry name" value="CBS"/>
    <property type="match status" value="2"/>
</dbReference>
<sequence length="132" mass="14801">MKIKEIMNPTVYKLSETCTLAEAFNMMQNKGIKRIFVEDFNNKIVGVLSYGDIAEAIVKNSNELLDIMANNIKNISLKEVLTINENHDIKEGAKIMVHAGVSALLVIDDNNNFVGTISQTDILRYTIKENIL</sequence>
<evidence type="ECO:0000256" key="3">
    <source>
        <dbReference type="PROSITE-ProRule" id="PRU00703"/>
    </source>
</evidence>
<feature type="domain" description="CBS" evidence="4">
    <location>
        <begin position="7"/>
        <end position="64"/>
    </location>
</feature>
<evidence type="ECO:0000256" key="2">
    <source>
        <dbReference type="ARBA" id="ARBA00023122"/>
    </source>
</evidence>
<dbReference type="PROSITE" id="PS51371">
    <property type="entry name" value="CBS"/>
    <property type="match status" value="2"/>
</dbReference>
<evidence type="ECO:0000313" key="5">
    <source>
        <dbReference type="EMBL" id="ABR56312.1"/>
    </source>
</evidence>
<dbReference type="CDD" id="cd02205">
    <property type="entry name" value="CBS_pair_SF"/>
    <property type="match status" value="1"/>
</dbReference>
<dbReference type="InterPro" id="IPR051257">
    <property type="entry name" value="Diverse_CBS-Domain"/>
</dbReference>
<name>A6UUZ0_META3</name>
<dbReference type="InterPro" id="IPR046342">
    <property type="entry name" value="CBS_dom_sf"/>
</dbReference>
<evidence type="ECO:0000259" key="4">
    <source>
        <dbReference type="PROSITE" id="PS51371"/>
    </source>
</evidence>
<gene>
    <name evidence="5" type="ordered locus">Maeo_0729</name>
</gene>
<dbReference type="AlphaFoldDB" id="A6UUZ0"/>
<dbReference type="STRING" id="419665.Maeo_0729"/>
<organism evidence="5 6">
    <name type="scientific">Methanococcus aeolicus (strain ATCC BAA-1280 / DSM 17508 / OCM 812 / Nankai-3)</name>
    <dbReference type="NCBI Taxonomy" id="419665"/>
    <lineage>
        <taxon>Archaea</taxon>
        <taxon>Methanobacteriati</taxon>
        <taxon>Methanobacteriota</taxon>
        <taxon>Methanomada group</taxon>
        <taxon>Methanococci</taxon>
        <taxon>Methanococcales</taxon>
        <taxon>Methanococcaceae</taxon>
        <taxon>Methanococcus</taxon>
    </lineage>
</organism>
<dbReference type="GeneID" id="5327646"/>
<dbReference type="OrthoDB" id="8919at2157"/>
<reference evidence="5" key="1">
    <citation type="submission" date="2007-06" db="EMBL/GenBank/DDBJ databases">
        <title>Complete sequence of Methanococcus aeolicus Nankai-3.</title>
        <authorList>
            <consortium name="US DOE Joint Genome Institute"/>
            <person name="Copeland A."/>
            <person name="Lucas S."/>
            <person name="Lapidus A."/>
            <person name="Barry K."/>
            <person name="Glavina del Rio T."/>
            <person name="Dalin E."/>
            <person name="Tice H."/>
            <person name="Pitluck S."/>
            <person name="Chain P."/>
            <person name="Malfatti S."/>
            <person name="Shin M."/>
            <person name="Vergez L."/>
            <person name="Schmutz J."/>
            <person name="Larimer F."/>
            <person name="Land M."/>
            <person name="Hauser L."/>
            <person name="Kyrpides N."/>
            <person name="Lykidis A."/>
            <person name="Sieprawska-Lupa M."/>
            <person name="Whitman W.B."/>
            <person name="Richardson P."/>
        </authorList>
    </citation>
    <scope>NUCLEOTIDE SEQUENCE [LARGE SCALE GENOMIC DNA]</scope>
    <source>
        <strain evidence="5">Nankai-3</strain>
    </source>
</reference>
<dbReference type="HOGENOM" id="CLU_040681_9_3_2"/>
<dbReference type="PANTHER" id="PTHR43080:SF2">
    <property type="entry name" value="CBS DOMAIN-CONTAINING PROTEIN"/>
    <property type="match status" value="1"/>
</dbReference>
<dbReference type="eggNOG" id="arCOG00606">
    <property type="taxonomic scope" value="Archaea"/>
</dbReference>
<dbReference type="SUPFAM" id="SSF54631">
    <property type="entry name" value="CBS-domain pair"/>
    <property type="match status" value="1"/>
</dbReference>
<accession>A6UUZ0</accession>
<evidence type="ECO:0000313" key="6">
    <source>
        <dbReference type="Proteomes" id="UP000001106"/>
    </source>
</evidence>
<protein>
    <submittedName>
        <fullName evidence="5">Signal transduction protein with CBS domains</fullName>
    </submittedName>
</protein>
<dbReference type="EMBL" id="CP000743">
    <property type="protein sequence ID" value="ABR56312.1"/>
    <property type="molecule type" value="Genomic_DNA"/>
</dbReference>
<keyword evidence="1" id="KW-0677">Repeat</keyword>
<proteinExistence type="predicted"/>
<dbReference type="KEGG" id="mae:Maeo_0729"/>
<dbReference type="RefSeq" id="WP_011973444.1">
    <property type="nucleotide sequence ID" value="NC_009635.1"/>
</dbReference>
<dbReference type="InterPro" id="IPR000644">
    <property type="entry name" value="CBS_dom"/>
</dbReference>
<dbReference type="SMART" id="SM00116">
    <property type="entry name" value="CBS"/>
    <property type="match status" value="2"/>
</dbReference>
<keyword evidence="6" id="KW-1185">Reference proteome</keyword>
<dbReference type="Proteomes" id="UP000001106">
    <property type="component" value="Chromosome"/>
</dbReference>
<keyword evidence="2 3" id="KW-0129">CBS domain</keyword>
<feature type="domain" description="CBS" evidence="4">
    <location>
        <begin position="76"/>
        <end position="132"/>
    </location>
</feature>
<dbReference type="Gene3D" id="3.10.580.10">
    <property type="entry name" value="CBS-domain"/>
    <property type="match status" value="1"/>
</dbReference>